<gene>
    <name evidence="2" type="ORF">BDFB_013508</name>
</gene>
<dbReference type="OrthoDB" id="7692348at2759"/>
<sequence length="251" mass="27546">MNPDQRFKRPVGTAKSPNTGRTFEASGTSRTQVYLDDETLQRMIESFGPLEYSQETGLKRKSRSPRTEKAVSSPLYLLPQTEVESEESNPSAAEAKRESIIEWFDRSVEKELQKRRSSASPSAGVDPALAPLKAKHALNLSKGTVERISETSASGVEITARLESDFTSELTDAVEKLAKAETMCNYAEALQAAEEAAQNAPPELVEQAAAAEARRIQTEVTRVKETVPGVRPIEVVGYVGITKPYYPKKSI</sequence>
<dbReference type="AlphaFoldDB" id="A0A482VVN4"/>
<dbReference type="EMBL" id="QDEB01063151">
    <property type="protein sequence ID" value="RZC36317.1"/>
    <property type="molecule type" value="Genomic_DNA"/>
</dbReference>
<comment type="caution">
    <text evidence="2">The sequence shown here is derived from an EMBL/GenBank/DDBJ whole genome shotgun (WGS) entry which is preliminary data.</text>
</comment>
<proteinExistence type="predicted"/>
<feature type="region of interest" description="Disordered" evidence="1">
    <location>
        <begin position="1"/>
        <end position="30"/>
    </location>
</feature>
<feature type="compositionally biased region" description="Polar residues" evidence="1">
    <location>
        <begin position="15"/>
        <end position="30"/>
    </location>
</feature>
<feature type="region of interest" description="Disordered" evidence="1">
    <location>
        <begin position="47"/>
        <end position="96"/>
    </location>
</feature>
<organism evidence="2 3">
    <name type="scientific">Asbolus verrucosus</name>
    <name type="common">Desert ironclad beetle</name>
    <dbReference type="NCBI Taxonomy" id="1661398"/>
    <lineage>
        <taxon>Eukaryota</taxon>
        <taxon>Metazoa</taxon>
        <taxon>Ecdysozoa</taxon>
        <taxon>Arthropoda</taxon>
        <taxon>Hexapoda</taxon>
        <taxon>Insecta</taxon>
        <taxon>Pterygota</taxon>
        <taxon>Neoptera</taxon>
        <taxon>Endopterygota</taxon>
        <taxon>Coleoptera</taxon>
        <taxon>Polyphaga</taxon>
        <taxon>Cucujiformia</taxon>
        <taxon>Tenebrionidae</taxon>
        <taxon>Pimeliinae</taxon>
        <taxon>Asbolus</taxon>
    </lineage>
</organism>
<evidence type="ECO:0000256" key="1">
    <source>
        <dbReference type="SAM" id="MobiDB-lite"/>
    </source>
</evidence>
<protein>
    <submittedName>
        <fullName evidence="2">Uncharacterized protein</fullName>
    </submittedName>
</protein>
<dbReference type="Proteomes" id="UP000292052">
    <property type="component" value="Unassembled WGS sequence"/>
</dbReference>
<reference evidence="2 3" key="1">
    <citation type="submission" date="2017-03" db="EMBL/GenBank/DDBJ databases">
        <title>Genome of the blue death feigning beetle - Asbolus verrucosus.</title>
        <authorList>
            <person name="Rider S.D."/>
        </authorList>
    </citation>
    <scope>NUCLEOTIDE SEQUENCE [LARGE SCALE GENOMIC DNA]</scope>
    <source>
        <strain evidence="2">Butters</strain>
        <tissue evidence="2">Head and leg muscle</tissue>
    </source>
</reference>
<evidence type="ECO:0000313" key="3">
    <source>
        <dbReference type="Proteomes" id="UP000292052"/>
    </source>
</evidence>
<keyword evidence="3" id="KW-1185">Reference proteome</keyword>
<evidence type="ECO:0000313" key="2">
    <source>
        <dbReference type="EMBL" id="RZC36317.1"/>
    </source>
</evidence>
<name>A0A482VVN4_ASBVE</name>
<accession>A0A482VVN4</accession>